<dbReference type="InterPro" id="IPR013761">
    <property type="entry name" value="SAM/pointed_sf"/>
</dbReference>
<dbReference type="AlphaFoldDB" id="A0A1V9YLP5"/>
<evidence type="ECO:0000313" key="1">
    <source>
        <dbReference type="EMBL" id="OQR86624.1"/>
    </source>
</evidence>
<reference evidence="1 2" key="1">
    <citation type="journal article" date="2014" name="Genome Biol. Evol.">
        <title>The secreted proteins of Achlya hypogyna and Thraustotheca clavata identify the ancestral oomycete secretome and reveal gene acquisitions by horizontal gene transfer.</title>
        <authorList>
            <person name="Misner I."/>
            <person name="Blouin N."/>
            <person name="Leonard G."/>
            <person name="Richards T.A."/>
            <person name="Lane C.E."/>
        </authorList>
    </citation>
    <scope>NUCLEOTIDE SEQUENCE [LARGE SCALE GENOMIC DNA]</scope>
    <source>
        <strain evidence="1 2">ATCC 48635</strain>
    </source>
</reference>
<dbReference type="InterPro" id="IPR035992">
    <property type="entry name" value="Ricin_B-like_lectins"/>
</dbReference>
<keyword evidence="2" id="KW-1185">Reference proteome</keyword>
<organism evidence="1 2">
    <name type="scientific">Achlya hypogyna</name>
    <name type="common">Oomycete</name>
    <name type="synonym">Protoachlya hypogyna</name>
    <dbReference type="NCBI Taxonomy" id="1202772"/>
    <lineage>
        <taxon>Eukaryota</taxon>
        <taxon>Sar</taxon>
        <taxon>Stramenopiles</taxon>
        <taxon>Oomycota</taxon>
        <taxon>Saprolegniomycetes</taxon>
        <taxon>Saprolegniales</taxon>
        <taxon>Achlyaceae</taxon>
        <taxon>Achlya</taxon>
    </lineage>
</organism>
<name>A0A1V9YLP5_ACHHY</name>
<dbReference type="Proteomes" id="UP000243579">
    <property type="component" value="Unassembled WGS sequence"/>
</dbReference>
<sequence length="375" mass="41468">MTSQLPETRFILQSAASPTKCLHLAGGLDMCRNGDAVVLATIVAGNYAPQEWLLTGALLRSVKDPTKCIRVASYIDKSTNSANCHVWDVEDGTYLAQEWVISCKIVRSAKHVTKCLQIVTDDGQPPRNGDSCVVGEIVLGGNPLQEWNMVTVPSALYQLMSALDFSNYKSLLRKKEVNGDALSCCTNVRELTELGVDVHLKALSLLKSIQHFAVTGVPVASFQHPKRGYRFHSVKHPSMCIQLESGASESHNGDRCVLRETVPTAFPPQVWIIDGKKIRSAKDPKKGIQVSNVGRVANGDDVHLLDLSKSSRPNEEWIHDGKLIRSVKNPMKCVRLKHSNGSVEGDVCQMWDIVHDRPYPPQEWKLVPDENFLLA</sequence>
<dbReference type="Gene3D" id="2.80.10.50">
    <property type="match status" value="1"/>
</dbReference>
<evidence type="ECO:0008006" key="3">
    <source>
        <dbReference type="Google" id="ProtNLM"/>
    </source>
</evidence>
<dbReference type="SUPFAM" id="SSF50370">
    <property type="entry name" value="Ricin B-like lectins"/>
    <property type="match status" value="2"/>
</dbReference>
<dbReference type="OrthoDB" id="57726at2759"/>
<dbReference type="EMBL" id="JNBR01001491">
    <property type="protein sequence ID" value="OQR86624.1"/>
    <property type="molecule type" value="Genomic_DNA"/>
</dbReference>
<dbReference type="SUPFAM" id="SSF47769">
    <property type="entry name" value="SAM/Pointed domain"/>
    <property type="match status" value="1"/>
</dbReference>
<comment type="caution">
    <text evidence="1">The sequence shown here is derived from an EMBL/GenBank/DDBJ whole genome shotgun (WGS) entry which is preliminary data.</text>
</comment>
<evidence type="ECO:0000313" key="2">
    <source>
        <dbReference type="Proteomes" id="UP000243579"/>
    </source>
</evidence>
<accession>A0A1V9YLP5</accession>
<proteinExistence type="predicted"/>
<gene>
    <name evidence="1" type="ORF">ACHHYP_20471</name>
</gene>
<dbReference type="CDD" id="cd09487">
    <property type="entry name" value="SAM_superfamily"/>
    <property type="match status" value="1"/>
</dbReference>
<protein>
    <recommendedName>
        <fullName evidence="3">Ricin B lectin domain-containing protein</fullName>
    </recommendedName>
</protein>